<accession>A0AAE0D4Q8</accession>
<evidence type="ECO:0000256" key="1">
    <source>
        <dbReference type="SAM" id="MobiDB-lite"/>
    </source>
</evidence>
<gene>
    <name evidence="2" type="ORF">CKAH01_06023</name>
</gene>
<name>A0AAE0D4Q8_COLKA</name>
<comment type="caution">
    <text evidence="2">The sequence shown here is derived from an EMBL/GenBank/DDBJ whole genome shotgun (WGS) entry which is preliminary data.</text>
</comment>
<reference evidence="2" key="1">
    <citation type="submission" date="2023-02" db="EMBL/GenBank/DDBJ databases">
        <title>Colletotrichum kahawae CIFC_Que2 genome sequencing and assembly.</title>
        <authorList>
            <person name="Baroncelli R."/>
        </authorList>
    </citation>
    <scope>NUCLEOTIDE SEQUENCE</scope>
    <source>
        <strain evidence="2">CIFC_Que2</strain>
    </source>
</reference>
<protein>
    <submittedName>
        <fullName evidence="2">Uncharacterized protein</fullName>
    </submittedName>
</protein>
<dbReference type="Proteomes" id="UP001281614">
    <property type="component" value="Unassembled WGS sequence"/>
</dbReference>
<evidence type="ECO:0000313" key="2">
    <source>
        <dbReference type="EMBL" id="KAK2754085.1"/>
    </source>
</evidence>
<evidence type="ECO:0000313" key="3">
    <source>
        <dbReference type="Proteomes" id="UP001281614"/>
    </source>
</evidence>
<feature type="region of interest" description="Disordered" evidence="1">
    <location>
        <begin position="41"/>
        <end position="86"/>
    </location>
</feature>
<dbReference type="AlphaFoldDB" id="A0AAE0D4Q8"/>
<organism evidence="2 3">
    <name type="scientific">Colletotrichum kahawae</name>
    <name type="common">Coffee berry disease fungus</name>
    <dbReference type="NCBI Taxonomy" id="34407"/>
    <lineage>
        <taxon>Eukaryota</taxon>
        <taxon>Fungi</taxon>
        <taxon>Dikarya</taxon>
        <taxon>Ascomycota</taxon>
        <taxon>Pezizomycotina</taxon>
        <taxon>Sordariomycetes</taxon>
        <taxon>Hypocreomycetidae</taxon>
        <taxon>Glomerellales</taxon>
        <taxon>Glomerellaceae</taxon>
        <taxon>Colletotrichum</taxon>
        <taxon>Colletotrichum gloeosporioides species complex</taxon>
    </lineage>
</organism>
<dbReference type="EMBL" id="VYYT01000234">
    <property type="protein sequence ID" value="KAK2754085.1"/>
    <property type="molecule type" value="Genomic_DNA"/>
</dbReference>
<sequence length="110" mass="12057">MPLSLQDRLIFMGRPFLRPQRSALCASSAIMPGYMARCGGMDMTTKRREPTARFPQPSASRFRPQAQQPPSQLGASAPPHSQAAGTSVGCSCTCLRDIDWVISLFVKCLR</sequence>
<keyword evidence="3" id="KW-1185">Reference proteome</keyword>
<feature type="compositionally biased region" description="Polar residues" evidence="1">
    <location>
        <begin position="65"/>
        <end position="74"/>
    </location>
</feature>
<proteinExistence type="predicted"/>